<comment type="caution">
    <text evidence="1">The sequence shown here is derived from an EMBL/GenBank/DDBJ whole genome shotgun (WGS) entry which is preliminary data.</text>
</comment>
<sequence length="79" mass="8889">MNDATPDALHDDLVDLRDALEREDFRCAGDVLALHDRRMRQYIDTVGMQAPLLALRELLTLQHRLQAPALSVHATGTLQ</sequence>
<name>A0ABW3LWW9_9GAMM</name>
<evidence type="ECO:0000313" key="2">
    <source>
        <dbReference type="Proteomes" id="UP001597033"/>
    </source>
</evidence>
<dbReference type="Proteomes" id="UP001597033">
    <property type="component" value="Unassembled WGS sequence"/>
</dbReference>
<dbReference type="EMBL" id="JBHTKN010000003">
    <property type="protein sequence ID" value="MFD1042086.1"/>
    <property type="molecule type" value="Genomic_DNA"/>
</dbReference>
<proteinExistence type="predicted"/>
<dbReference type="RefSeq" id="WP_162375348.1">
    <property type="nucleotide sequence ID" value="NZ_JBHTKN010000003.1"/>
</dbReference>
<evidence type="ECO:0000313" key="1">
    <source>
        <dbReference type="EMBL" id="MFD1042086.1"/>
    </source>
</evidence>
<reference evidence="2" key="1">
    <citation type="journal article" date="2019" name="Int. J. Syst. Evol. Microbiol.">
        <title>The Global Catalogue of Microorganisms (GCM) 10K type strain sequencing project: providing services to taxonomists for standard genome sequencing and annotation.</title>
        <authorList>
            <consortium name="The Broad Institute Genomics Platform"/>
            <consortium name="The Broad Institute Genome Sequencing Center for Infectious Disease"/>
            <person name="Wu L."/>
            <person name="Ma J."/>
        </authorList>
    </citation>
    <scope>NUCLEOTIDE SEQUENCE [LARGE SCALE GENOMIC DNA]</scope>
    <source>
        <strain evidence="2">CCUG 55854</strain>
    </source>
</reference>
<accession>A0ABW3LWW9</accession>
<gene>
    <name evidence="1" type="ORF">ACFQ2N_06980</name>
</gene>
<organism evidence="1 2">
    <name type="scientific">Pseudoxanthomonas kaohsiungensis</name>
    <dbReference type="NCBI Taxonomy" id="283923"/>
    <lineage>
        <taxon>Bacteria</taxon>
        <taxon>Pseudomonadati</taxon>
        <taxon>Pseudomonadota</taxon>
        <taxon>Gammaproteobacteria</taxon>
        <taxon>Lysobacterales</taxon>
        <taxon>Lysobacteraceae</taxon>
        <taxon>Pseudoxanthomonas</taxon>
    </lineage>
</organism>
<keyword evidence="2" id="KW-1185">Reference proteome</keyword>
<protein>
    <submittedName>
        <fullName evidence="1">Uncharacterized protein</fullName>
    </submittedName>
</protein>